<dbReference type="Gene3D" id="3.40.50.1820">
    <property type="entry name" value="alpha/beta hydrolase"/>
    <property type="match status" value="1"/>
</dbReference>
<feature type="domain" description="AB hydrolase-1" evidence="1">
    <location>
        <begin position="48"/>
        <end position="104"/>
    </location>
</feature>
<evidence type="ECO:0000313" key="2">
    <source>
        <dbReference type="EMBL" id="GAA5163372.1"/>
    </source>
</evidence>
<reference evidence="3" key="1">
    <citation type="journal article" date="2019" name="Int. J. Syst. Evol. Microbiol.">
        <title>The Global Catalogue of Microorganisms (GCM) 10K type strain sequencing project: providing services to taxonomists for standard genome sequencing and annotation.</title>
        <authorList>
            <consortium name="The Broad Institute Genomics Platform"/>
            <consortium name="The Broad Institute Genome Sequencing Center for Infectious Disease"/>
            <person name="Wu L."/>
            <person name="Ma J."/>
        </authorList>
    </citation>
    <scope>NUCLEOTIDE SEQUENCE [LARGE SCALE GENOMIC DNA]</scope>
    <source>
        <strain evidence="3">JCM 18303</strain>
    </source>
</reference>
<dbReference type="Pfam" id="PF00561">
    <property type="entry name" value="Abhydrolase_1"/>
    <property type="match status" value="1"/>
</dbReference>
<comment type="caution">
    <text evidence="2">The sequence shown here is derived from an EMBL/GenBank/DDBJ whole genome shotgun (WGS) entry which is preliminary data.</text>
</comment>
<keyword evidence="3" id="KW-1185">Reference proteome</keyword>
<dbReference type="EMBL" id="BAABJP010000029">
    <property type="protein sequence ID" value="GAA5163372.1"/>
    <property type="molecule type" value="Genomic_DNA"/>
</dbReference>
<sequence>MFSGRGTGPGALRCPALQQAVGDSDLAVPPSSAVTECARSIGDNRRFYATADTVGDLERLRQALGAKKLTLDSASYCTVLAARYAIAHPDRVNRLILDSAVPHDGLDPLELGAYPRAAAVLTKACADNHCASEPVQDLSRVVHNRHDGPVLLAALAALTAGKPELGPLLPALHTAAAGDYTALDTVLASVHHDSAATAKELGQGLHAGTQCQDMHALWGDAAARRPGAPPPPASP</sequence>
<evidence type="ECO:0000313" key="3">
    <source>
        <dbReference type="Proteomes" id="UP001428817"/>
    </source>
</evidence>
<name>A0ABP9QKJ3_9PSEU</name>
<dbReference type="InterPro" id="IPR000073">
    <property type="entry name" value="AB_hydrolase_1"/>
</dbReference>
<dbReference type="RefSeq" id="WP_185060795.1">
    <property type="nucleotide sequence ID" value="NZ_BAABJP010000029.1"/>
</dbReference>
<protein>
    <recommendedName>
        <fullName evidence="1">AB hydrolase-1 domain-containing protein</fullName>
    </recommendedName>
</protein>
<gene>
    <name evidence="2" type="ORF">GCM10023321_50120</name>
</gene>
<dbReference type="InterPro" id="IPR029058">
    <property type="entry name" value="AB_hydrolase_fold"/>
</dbReference>
<organism evidence="2 3">
    <name type="scientific">Pseudonocardia eucalypti</name>
    <dbReference type="NCBI Taxonomy" id="648755"/>
    <lineage>
        <taxon>Bacteria</taxon>
        <taxon>Bacillati</taxon>
        <taxon>Actinomycetota</taxon>
        <taxon>Actinomycetes</taxon>
        <taxon>Pseudonocardiales</taxon>
        <taxon>Pseudonocardiaceae</taxon>
        <taxon>Pseudonocardia</taxon>
    </lineage>
</organism>
<evidence type="ECO:0000259" key="1">
    <source>
        <dbReference type="Pfam" id="PF00561"/>
    </source>
</evidence>
<dbReference type="SUPFAM" id="SSF53474">
    <property type="entry name" value="alpha/beta-Hydrolases"/>
    <property type="match status" value="1"/>
</dbReference>
<proteinExistence type="predicted"/>
<dbReference type="Proteomes" id="UP001428817">
    <property type="component" value="Unassembled WGS sequence"/>
</dbReference>
<accession>A0ABP9QKJ3</accession>